<name>A0A432MQA1_9BACT</name>
<evidence type="ECO:0000256" key="6">
    <source>
        <dbReference type="ARBA" id="ARBA00023136"/>
    </source>
</evidence>
<evidence type="ECO:0000256" key="5">
    <source>
        <dbReference type="ARBA" id="ARBA00022989"/>
    </source>
</evidence>
<reference evidence="10 11" key="1">
    <citation type="submission" date="2018-12" db="EMBL/GenBank/DDBJ databases">
        <authorList>
            <person name="Toschakov S.V."/>
        </authorList>
    </citation>
    <scope>NUCLEOTIDE SEQUENCE [LARGE SCALE GENOMIC DNA]</scope>
    <source>
        <strain evidence="10 11">GM2012</strain>
    </source>
</reference>
<comment type="subcellular location">
    <subcellularLocation>
        <location evidence="1">Cell membrane</location>
        <topology evidence="1">Multi-pass membrane protein</topology>
    </subcellularLocation>
</comment>
<dbReference type="GO" id="GO:0016413">
    <property type="term" value="F:O-acetyltransferase activity"/>
    <property type="evidence" value="ECO:0007669"/>
    <property type="project" value="TreeGrafter"/>
</dbReference>
<evidence type="ECO:0000313" key="11">
    <source>
        <dbReference type="Proteomes" id="UP000280296"/>
    </source>
</evidence>
<feature type="transmembrane region" description="Helical" evidence="8">
    <location>
        <begin position="64"/>
        <end position="84"/>
    </location>
</feature>
<feature type="transmembrane region" description="Helical" evidence="8">
    <location>
        <begin position="32"/>
        <end position="52"/>
    </location>
</feature>
<evidence type="ECO:0000256" key="1">
    <source>
        <dbReference type="ARBA" id="ARBA00004651"/>
    </source>
</evidence>
<sequence length="378" mass="40159">MSTASEPVAPPNPAAVPAPTARLTWLDTFRGLSIAMVVLGHVLGGLAFAAFVPEPAKERLWFAYDLLYTFRMPALFLASGLFAARSLKRGLPRFLGDKARTLAYPYLIWSLISWGGLSLAAGMANNQADPMAPLKMLYDPMMGVWFLYVLFVVMTCFGLWSAIGGGAAGFLAVGAVLHAAVPMWAGAPSMLVQVGRFSVYFGLGLVLAEHVRGIGERLSPGRLALLVPTAFAMMKGAVMLGWADHPVLDVVPALCGTLGMFGAAMLLDRLAAAEALRHFGRHSLQLYVAAGHASVATRLMLQRGMGVEALPVHILLGTAAGLAGPLLLVAITRAVGFRYLFTWPRPGDEQRPADRSEPGRSREAVGRGRGRVAGVSAP</sequence>
<dbReference type="GO" id="GO:0005886">
    <property type="term" value="C:plasma membrane"/>
    <property type="evidence" value="ECO:0007669"/>
    <property type="project" value="UniProtKB-SubCell"/>
</dbReference>
<gene>
    <name evidence="10" type="ORF">TsocGM_00370</name>
</gene>
<dbReference type="InterPro" id="IPR002656">
    <property type="entry name" value="Acyl_transf_3_dom"/>
</dbReference>
<comment type="similarity">
    <text evidence="2">Belongs to the acyltransferase 3 family.</text>
</comment>
<keyword evidence="10" id="KW-0012">Acyltransferase</keyword>
<evidence type="ECO:0000256" key="7">
    <source>
        <dbReference type="SAM" id="MobiDB-lite"/>
    </source>
</evidence>
<feature type="transmembrane region" description="Helical" evidence="8">
    <location>
        <begin position="145"/>
        <end position="178"/>
    </location>
</feature>
<dbReference type="AlphaFoldDB" id="A0A432MQA1"/>
<organism evidence="10 11">
    <name type="scientific">Tautonia sociabilis</name>
    <dbReference type="NCBI Taxonomy" id="2080755"/>
    <lineage>
        <taxon>Bacteria</taxon>
        <taxon>Pseudomonadati</taxon>
        <taxon>Planctomycetota</taxon>
        <taxon>Planctomycetia</taxon>
        <taxon>Isosphaerales</taxon>
        <taxon>Isosphaeraceae</taxon>
        <taxon>Tautonia</taxon>
    </lineage>
</organism>
<keyword evidence="5 8" id="KW-1133">Transmembrane helix</keyword>
<evidence type="ECO:0000256" key="4">
    <source>
        <dbReference type="ARBA" id="ARBA00022692"/>
    </source>
</evidence>
<keyword evidence="4 8" id="KW-0812">Transmembrane</keyword>
<dbReference type="RefSeq" id="WP_126723336.1">
    <property type="nucleotide sequence ID" value="NZ_RYZH01000001.1"/>
</dbReference>
<evidence type="ECO:0000256" key="2">
    <source>
        <dbReference type="ARBA" id="ARBA00007400"/>
    </source>
</evidence>
<dbReference type="Pfam" id="PF01757">
    <property type="entry name" value="Acyl_transf_3"/>
    <property type="match status" value="1"/>
</dbReference>
<comment type="caution">
    <text evidence="10">The sequence shown here is derived from an EMBL/GenBank/DDBJ whole genome shotgun (WGS) entry which is preliminary data.</text>
</comment>
<accession>A0A432MQA1</accession>
<feature type="transmembrane region" description="Helical" evidence="8">
    <location>
        <begin position="223"/>
        <end position="244"/>
    </location>
</feature>
<evidence type="ECO:0000259" key="9">
    <source>
        <dbReference type="Pfam" id="PF01757"/>
    </source>
</evidence>
<feature type="domain" description="Acyltransferase 3" evidence="9">
    <location>
        <begin position="24"/>
        <end position="328"/>
    </location>
</feature>
<evidence type="ECO:0000313" key="10">
    <source>
        <dbReference type="EMBL" id="RUL89661.1"/>
    </source>
</evidence>
<feature type="region of interest" description="Disordered" evidence="7">
    <location>
        <begin position="346"/>
        <end position="378"/>
    </location>
</feature>
<feature type="transmembrane region" description="Helical" evidence="8">
    <location>
        <begin position="250"/>
        <end position="272"/>
    </location>
</feature>
<reference evidence="10 11" key="2">
    <citation type="submission" date="2019-01" db="EMBL/GenBank/DDBJ databases">
        <title>Tautonia sociabilis, a novel thermotolerant planctomycete of Isosphaeraceae family, isolated from a 4000 m deep subterranean habitat.</title>
        <authorList>
            <person name="Kovaleva O.L."/>
            <person name="Elcheninov A.G."/>
            <person name="Van Heerden E."/>
            <person name="Toshchakov S.V."/>
            <person name="Novikov A."/>
            <person name="Bonch-Osmolovskaya E.A."/>
            <person name="Kublanov I.V."/>
        </authorList>
    </citation>
    <scope>NUCLEOTIDE SEQUENCE [LARGE SCALE GENOMIC DNA]</scope>
    <source>
        <strain evidence="10 11">GM2012</strain>
    </source>
</reference>
<dbReference type="EMBL" id="RYZH01000001">
    <property type="protein sequence ID" value="RUL89661.1"/>
    <property type="molecule type" value="Genomic_DNA"/>
</dbReference>
<protein>
    <submittedName>
        <fullName evidence="10">Acyltransferase</fullName>
    </submittedName>
</protein>
<dbReference type="PANTHER" id="PTHR40074">
    <property type="entry name" value="O-ACETYLTRANSFERASE WECH"/>
    <property type="match status" value="1"/>
</dbReference>
<evidence type="ECO:0000256" key="8">
    <source>
        <dbReference type="SAM" id="Phobius"/>
    </source>
</evidence>
<dbReference type="GO" id="GO:0009246">
    <property type="term" value="P:enterobacterial common antigen biosynthetic process"/>
    <property type="evidence" value="ECO:0007669"/>
    <property type="project" value="TreeGrafter"/>
</dbReference>
<feature type="transmembrane region" description="Helical" evidence="8">
    <location>
        <begin position="104"/>
        <end position="124"/>
    </location>
</feature>
<feature type="compositionally biased region" description="Basic and acidic residues" evidence="7">
    <location>
        <begin position="346"/>
        <end position="366"/>
    </location>
</feature>
<feature type="transmembrane region" description="Helical" evidence="8">
    <location>
        <begin position="313"/>
        <end position="335"/>
    </location>
</feature>
<dbReference type="Proteomes" id="UP000280296">
    <property type="component" value="Unassembled WGS sequence"/>
</dbReference>
<keyword evidence="6 8" id="KW-0472">Membrane</keyword>
<keyword evidence="10" id="KW-0808">Transferase</keyword>
<keyword evidence="3" id="KW-1003">Cell membrane</keyword>
<proteinExistence type="inferred from homology"/>
<dbReference type="OrthoDB" id="7375713at2"/>
<dbReference type="PANTHER" id="PTHR40074:SF4">
    <property type="entry name" value="INNER MEMBRANE PROTEIN YCFT"/>
    <property type="match status" value="1"/>
</dbReference>
<keyword evidence="11" id="KW-1185">Reference proteome</keyword>
<evidence type="ECO:0000256" key="3">
    <source>
        <dbReference type="ARBA" id="ARBA00022475"/>
    </source>
</evidence>